<evidence type="ECO:0000313" key="2">
    <source>
        <dbReference type="EMBL" id="KXH28925.1"/>
    </source>
</evidence>
<gene>
    <name evidence="2" type="ORF">CSIM01_03575</name>
</gene>
<accession>A0A135RZ33</accession>
<feature type="region of interest" description="Disordered" evidence="1">
    <location>
        <begin position="296"/>
        <end position="379"/>
    </location>
</feature>
<feature type="compositionally biased region" description="Basic and acidic residues" evidence="1">
    <location>
        <begin position="158"/>
        <end position="169"/>
    </location>
</feature>
<feature type="compositionally biased region" description="Basic residues" evidence="1">
    <location>
        <begin position="776"/>
        <end position="794"/>
    </location>
</feature>
<evidence type="ECO:0000256" key="1">
    <source>
        <dbReference type="SAM" id="MobiDB-lite"/>
    </source>
</evidence>
<protein>
    <submittedName>
        <fullName evidence="2">Uncharacterized protein</fullName>
    </submittedName>
</protein>
<comment type="caution">
    <text evidence="2">The sequence shown here is derived from an EMBL/GenBank/DDBJ whole genome shotgun (WGS) entry which is preliminary data.</text>
</comment>
<feature type="compositionally biased region" description="Polar residues" evidence="1">
    <location>
        <begin position="68"/>
        <end position="97"/>
    </location>
</feature>
<feature type="region of interest" description="Disordered" evidence="1">
    <location>
        <begin position="774"/>
        <end position="820"/>
    </location>
</feature>
<feature type="compositionally biased region" description="Basic residues" evidence="1">
    <location>
        <begin position="405"/>
        <end position="414"/>
    </location>
</feature>
<feature type="region of interest" description="Disordered" evidence="1">
    <location>
        <begin position="250"/>
        <end position="277"/>
    </location>
</feature>
<feature type="compositionally biased region" description="Polar residues" evidence="1">
    <location>
        <begin position="41"/>
        <end position="55"/>
    </location>
</feature>
<dbReference type="EMBL" id="JFBX01000761">
    <property type="protein sequence ID" value="KXH28925.1"/>
    <property type="molecule type" value="Genomic_DNA"/>
</dbReference>
<feature type="compositionally biased region" description="Low complexity" evidence="1">
    <location>
        <begin position="316"/>
        <end position="332"/>
    </location>
</feature>
<feature type="compositionally biased region" description="Low complexity" evidence="1">
    <location>
        <begin position="451"/>
        <end position="464"/>
    </location>
</feature>
<dbReference type="OrthoDB" id="4845194at2759"/>
<dbReference type="Proteomes" id="UP000070328">
    <property type="component" value="Unassembled WGS sequence"/>
</dbReference>
<feature type="compositionally biased region" description="Polar residues" evidence="1">
    <location>
        <begin position="140"/>
        <end position="157"/>
    </location>
</feature>
<feature type="compositionally biased region" description="Basic and acidic residues" evidence="1">
    <location>
        <begin position="687"/>
        <end position="697"/>
    </location>
</feature>
<feature type="compositionally biased region" description="Polar residues" evidence="1">
    <location>
        <begin position="547"/>
        <end position="568"/>
    </location>
</feature>
<organism evidence="2 3">
    <name type="scientific">Colletotrichum simmondsii</name>
    <dbReference type="NCBI Taxonomy" id="703756"/>
    <lineage>
        <taxon>Eukaryota</taxon>
        <taxon>Fungi</taxon>
        <taxon>Dikarya</taxon>
        <taxon>Ascomycota</taxon>
        <taxon>Pezizomycotina</taxon>
        <taxon>Sordariomycetes</taxon>
        <taxon>Hypocreomycetidae</taxon>
        <taxon>Glomerellales</taxon>
        <taxon>Glomerellaceae</taxon>
        <taxon>Colletotrichum</taxon>
        <taxon>Colletotrichum acutatum species complex</taxon>
    </lineage>
</organism>
<dbReference type="AlphaFoldDB" id="A0A135RZ33"/>
<name>A0A135RZ33_9PEZI</name>
<feature type="region of interest" description="Disordered" evidence="1">
    <location>
        <begin position="205"/>
        <end position="229"/>
    </location>
</feature>
<feature type="region of interest" description="Disordered" evidence="1">
    <location>
        <begin position="394"/>
        <end position="713"/>
    </location>
</feature>
<keyword evidence="3" id="KW-1185">Reference proteome</keyword>
<proteinExistence type="predicted"/>
<feature type="compositionally biased region" description="Polar residues" evidence="1">
    <location>
        <begin position="699"/>
        <end position="713"/>
    </location>
</feature>
<feature type="compositionally biased region" description="Basic and acidic residues" evidence="1">
    <location>
        <begin position="609"/>
        <end position="618"/>
    </location>
</feature>
<feature type="compositionally biased region" description="Basic and acidic residues" evidence="1">
    <location>
        <begin position="588"/>
        <end position="597"/>
    </location>
</feature>
<sequence>MEDNFTHPAPAASRRPSSQQQKPLRHPVEPRYASLPPLRPTNFTPPHHNISQGSPTRERGAEAEYSLHSANYIQPLPASQSASEGFNSSSAADQQIPRTPFPELPAMASSLGPIHSQSHFPSAIDHGRHTILGPNPPPNAQCTSSRNASSLPSTDFSRSYRENPSEYRFQKTSTVSSLHATATTRATSQAADGLFVDQGGLHRGNPLLDNSTSHLHAPSSPLRIPSPANGDHIGHLRFLDKLQSRAFKTGFFPDTEERESHESTTKKPKTTAASADGLQEGIAAIKVSGFILEDEDEEYHASSSTDRQKHTQVAASKPKTTSRPRTSSSSSTLVGHDIESQGLPKKQLKETDATRLASDTTHNTNTKKDVATAKKPSVPKSFSLLSNMMAKAPKPSIRIVTVPKHGIKPIRRAQRNTQSTTTKGSKRSRDDLAPDRSLPAPATKKQRVETPAKTSSTAKASLATRGRSIRTTPSQKPKVLNQRRMDPDRMGLVAIKTLPGPLYEPEQPLPGFANSKYEGEYDSDDSFASLRKNAPTGLKTGRPRSHTLPNSKTGGTPNYGKSPTSNLLRSRRNDTGAPDPASAQPPTERSRNDHSIIDRNCPMSEDEGMDRHRQKDRQTCGSHTHSRIGRAQVHPGNNPYTSERQLVEGLRSPGGWHTPLSKRSASSILSPKSIVDQEPEKKRKRDQKAPPRTELNKHGVTQGSDRVMSSQGNNIRPRSAMLEHIITIANRSGDMSVANTSDAKTRVADERQTPEAYAESVEDHVKILHRDMGPMKKQRMKGLAKLGTQRKMKKEHHDDDSPALSGATAASKRASFLPKL</sequence>
<feature type="region of interest" description="Disordered" evidence="1">
    <location>
        <begin position="1"/>
        <end position="176"/>
    </location>
</feature>
<feature type="compositionally biased region" description="Polar residues" evidence="1">
    <location>
        <begin position="661"/>
        <end position="670"/>
    </location>
</feature>
<reference evidence="2 3" key="1">
    <citation type="submission" date="2014-02" db="EMBL/GenBank/DDBJ databases">
        <title>The genome sequence of Colletotrichum simmondsii CBS122122.</title>
        <authorList>
            <person name="Baroncelli R."/>
            <person name="Thon M.R."/>
        </authorList>
    </citation>
    <scope>NUCLEOTIDE SEQUENCE [LARGE SCALE GENOMIC DNA]</scope>
    <source>
        <strain evidence="2 3">CBS122122</strain>
    </source>
</reference>
<evidence type="ECO:0000313" key="3">
    <source>
        <dbReference type="Proteomes" id="UP000070328"/>
    </source>
</evidence>